<name>A0A9P6IID8_9FUNG</name>
<organism evidence="1 2">
    <name type="scientific">Modicella reniformis</name>
    <dbReference type="NCBI Taxonomy" id="1440133"/>
    <lineage>
        <taxon>Eukaryota</taxon>
        <taxon>Fungi</taxon>
        <taxon>Fungi incertae sedis</taxon>
        <taxon>Mucoromycota</taxon>
        <taxon>Mortierellomycotina</taxon>
        <taxon>Mortierellomycetes</taxon>
        <taxon>Mortierellales</taxon>
        <taxon>Mortierellaceae</taxon>
        <taxon>Modicella</taxon>
    </lineage>
</organism>
<evidence type="ECO:0000313" key="2">
    <source>
        <dbReference type="Proteomes" id="UP000749646"/>
    </source>
</evidence>
<keyword evidence="2" id="KW-1185">Reference proteome</keyword>
<sequence length="57" mass="6873">MNYRWYNFFVEGGYDRKTAADSTDISLLGERFNSEDERTEYWNQVKKAESQVEQIEQ</sequence>
<protein>
    <submittedName>
        <fullName evidence="1">Uncharacterized protein</fullName>
    </submittedName>
</protein>
<accession>A0A9P6IID8</accession>
<proteinExistence type="predicted"/>
<comment type="caution">
    <text evidence="1">The sequence shown here is derived from an EMBL/GenBank/DDBJ whole genome shotgun (WGS) entry which is preliminary data.</text>
</comment>
<dbReference type="EMBL" id="JAAAHW010010843">
    <property type="protein sequence ID" value="KAF9922501.1"/>
    <property type="molecule type" value="Genomic_DNA"/>
</dbReference>
<reference evidence="1" key="1">
    <citation type="journal article" date="2020" name="Fungal Divers.">
        <title>Resolving the Mortierellaceae phylogeny through synthesis of multi-gene phylogenetics and phylogenomics.</title>
        <authorList>
            <person name="Vandepol N."/>
            <person name="Liber J."/>
            <person name="Desiro A."/>
            <person name="Na H."/>
            <person name="Kennedy M."/>
            <person name="Barry K."/>
            <person name="Grigoriev I.V."/>
            <person name="Miller A.N."/>
            <person name="O'Donnell K."/>
            <person name="Stajich J.E."/>
            <person name="Bonito G."/>
        </authorList>
    </citation>
    <scope>NUCLEOTIDE SEQUENCE</scope>
    <source>
        <strain evidence="1">MES-2147</strain>
    </source>
</reference>
<evidence type="ECO:0000313" key="1">
    <source>
        <dbReference type="EMBL" id="KAF9922501.1"/>
    </source>
</evidence>
<dbReference type="Proteomes" id="UP000749646">
    <property type="component" value="Unassembled WGS sequence"/>
</dbReference>
<gene>
    <name evidence="1" type="ORF">BGZ65_009546</name>
</gene>
<dbReference type="AlphaFoldDB" id="A0A9P6IID8"/>
<feature type="non-terminal residue" evidence="1">
    <location>
        <position position="57"/>
    </location>
</feature>